<dbReference type="InterPro" id="IPR004919">
    <property type="entry name" value="GmrSD_N"/>
</dbReference>
<evidence type="ECO:0000259" key="2">
    <source>
        <dbReference type="Pfam" id="PF03235"/>
    </source>
</evidence>
<dbReference type="GO" id="GO:0008270">
    <property type="term" value="F:zinc ion binding"/>
    <property type="evidence" value="ECO:0007669"/>
    <property type="project" value="InterPro"/>
</dbReference>
<dbReference type="EMBL" id="JXOK01000032">
    <property type="protein sequence ID" value="KIN11161.1"/>
    <property type="molecule type" value="Genomic_DNA"/>
</dbReference>
<dbReference type="RefSeq" id="WP_041155239.1">
    <property type="nucleotide sequence ID" value="NZ_CBCRVP010000040.1"/>
</dbReference>
<proteinExistence type="predicted"/>
<reference evidence="3 4" key="1">
    <citation type="submission" date="2015-01" db="EMBL/GenBank/DDBJ databases">
        <title>Draft genome of Vibrio mytili type strain CAIM 528.</title>
        <authorList>
            <person name="Gonzalez-Castillo A."/>
            <person name="Gomez-Gil B."/>
            <person name="Enciso-Ibarra J."/>
        </authorList>
    </citation>
    <scope>NUCLEOTIDE SEQUENCE [LARGE SCALE GENOMIC DNA]</scope>
    <source>
        <strain evidence="3 4">CAIM 528</strain>
    </source>
</reference>
<dbReference type="GO" id="GO:0003676">
    <property type="term" value="F:nucleic acid binding"/>
    <property type="evidence" value="ECO:0007669"/>
    <property type="project" value="InterPro"/>
</dbReference>
<evidence type="ECO:0000313" key="4">
    <source>
        <dbReference type="Proteomes" id="UP000031977"/>
    </source>
</evidence>
<evidence type="ECO:0000259" key="1">
    <source>
        <dbReference type="Pfam" id="PF01844"/>
    </source>
</evidence>
<dbReference type="GO" id="GO:0004519">
    <property type="term" value="F:endonuclease activity"/>
    <property type="evidence" value="ECO:0007669"/>
    <property type="project" value="InterPro"/>
</dbReference>
<dbReference type="InterPro" id="IPR002711">
    <property type="entry name" value="HNH"/>
</dbReference>
<dbReference type="InterPro" id="IPR003615">
    <property type="entry name" value="HNH_nuc"/>
</dbReference>
<dbReference type="AlphaFoldDB" id="A0A0C3HSK5"/>
<gene>
    <name evidence="3" type="ORF">SU60_09015</name>
</gene>
<organism evidence="3 4">
    <name type="scientific">Vibrio mytili</name>
    <dbReference type="NCBI Taxonomy" id="50718"/>
    <lineage>
        <taxon>Bacteria</taxon>
        <taxon>Pseudomonadati</taxon>
        <taxon>Pseudomonadota</taxon>
        <taxon>Gammaproteobacteria</taxon>
        <taxon>Vibrionales</taxon>
        <taxon>Vibrionaceae</taxon>
        <taxon>Vibrio</taxon>
    </lineage>
</organism>
<accession>A0A0C3HSK5</accession>
<dbReference type="Pfam" id="PF01844">
    <property type="entry name" value="HNH"/>
    <property type="match status" value="1"/>
</dbReference>
<name>A0A0C3HSK5_9VIBR</name>
<sequence>MPNVNLDALISREDFEVIETNSRASSFNQNVSVKDLERGEFFYAGLRKPDFQRETSDWTDDQLCEFIQSFIDGDLIPAVILWNSGPYNFVIDGAHRLGALIAWINDDYGDGAISKQFFNDEIDEEQRDIANKTREKIKNTVKSYSEYKKATADSKNTDREMLEKALSLGRTSIQLQWVSGGAEKAEQSFFKINQKASKINDTEIELLQSRRKAFAIASRAIMRAGAGHQYWSKFEPSVMTEIEDIAKEINGLIFQPKISGAIRTLDLPLVKKYNSPQTNSFIFDLVKKCNGVPNNTKKIDDDSDGKLTVTYLKNTRKFLRRINSSHPSSLGLHPLVYFYNKRGNHIYSAILAWVDIVKEIEKSPQSLKSFCFIRNDLEKFLIKYKHFISGINAKYGSGTKSYKHIIKVTTLIISLLQRQESENTIVDMILGEYKFLAKDDDVNVKSLRFSTDVKSQIYIQETLPKSSTCSYCNGFIHQNSISFDHVVRKQDGGKGSVQNGALMHPYCNTSAKN</sequence>
<comment type="caution">
    <text evidence="3">The sequence shown here is derived from an EMBL/GenBank/DDBJ whole genome shotgun (WGS) entry which is preliminary data.</text>
</comment>
<dbReference type="CDD" id="cd00085">
    <property type="entry name" value="HNHc"/>
    <property type="match status" value="1"/>
</dbReference>
<dbReference type="OrthoDB" id="9764212at2"/>
<feature type="domain" description="GmrSD restriction endonucleases N-terminal" evidence="2">
    <location>
        <begin position="46"/>
        <end position="204"/>
    </location>
</feature>
<dbReference type="Proteomes" id="UP000031977">
    <property type="component" value="Unassembled WGS sequence"/>
</dbReference>
<dbReference type="Pfam" id="PF03235">
    <property type="entry name" value="GmrSD_N"/>
    <property type="match status" value="1"/>
</dbReference>
<dbReference type="Gene3D" id="1.10.30.50">
    <property type="match status" value="1"/>
</dbReference>
<keyword evidence="4" id="KW-1185">Reference proteome</keyword>
<evidence type="ECO:0000313" key="3">
    <source>
        <dbReference type="EMBL" id="KIN11161.1"/>
    </source>
</evidence>
<protein>
    <submittedName>
        <fullName evidence="3">Uncharacterized protein</fullName>
    </submittedName>
</protein>
<feature type="domain" description="HNH" evidence="1">
    <location>
        <begin position="469"/>
        <end position="511"/>
    </location>
</feature>